<accession>A0A0B7ALP5</accession>
<evidence type="ECO:0008006" key="3">
    <source>
        <dbReference type="Google" id="ProtNLM"/>
    </source>
</evidence>
<feature type="non-terminal residue" evidence="2">
    <location>
        <position position="335"/>
    </location>
</feature>
<feature type="compositionally biased region" description="Low complexity" evidence="1">
    <location>
        <begin position="324"/>
        <end position="335"/>
    </location>
</feature>
<reference evidence="2" key="1">
    <citation type="submission" date="2014-12" db="EMBL/GenBank/DDBJ databases">
        <title>Insight into the proteome of Arion vulgaris.</title>
        <authorList>
            <person name="Aradska J."/>
            <person name="Bulat T."/>
            <person name="Smidak R."/>
            <person name="Sarate P."/>
            <person name="Gangsoo J."/>
            <person name="Sialana F."/>
            <person name="Bilban M."/>
            <person name="Lubec G."/>
        </authorList>
    </citation>
    <scope>NUCLEOTIDE SEQUENCE</scope>
    <source>
        <tissue evidence="2">Skin</tissue>
    </source>
</reference>
<evidence type="ECO:0000313" key="2">
    <source>
        <dbReference type="EMBL" id="CEK80865.1"/>
    </source>
</evidence>
<dbReference type="EMBL" id="HACG01034000">
    <property type="protein sequence ID" value="CEK80865.1"/>
    <property type="molecule type" value="Transcribed_RNA"/>
</dbReference>
<feature type="region of interest" description="Disordered" evidence="1">
    <location>
        <begin position="116"/>
        <end position="183"/>
    </location>
</feature>
<organism evidence="2">
    <name type="scientific">Arion vulgaris</name>
    <dbReference type="NCBI Taxonomy" id="1028688"/>
    <lineage>
        <taxon>Eukaryota</taxon>
        <taxon>Metazoa</taxon>
        <taxon>Spiralia</taxon>
        <taxon>Lophotrochozoa</taxon>
        <taxon>Mollusca</taxon>
        <taxon>Gastropoda</taxon>
        <taxon>Heterobranchia</taxon>
        <taxon>Euthyneura</taxon>
        <taxon>Panpulmonata</taxon>
        <taxon>Eupulmonata</taxon>
        <taxon>Stylommatophora</taxon>
        <taxon>Helicina</taxon>
        <taxon>Arionoidea</taxon>
        <taxon>Arionidae</taxon>
        <taxon>Arion</taxon>
    </lineage>
</organism>
<name>A0A0B7ALP5_9EUPU</name>
<evidence type="ECO:0000256" key="1">
    <source>
        <dbReference type="SAM" id="MobiDB-lite"/>
    </source>
</evidence>
<sequence length="335" mass="36825">MASRTGLMPMKARTEVKTKWTSTIAARKSLQTSKAAPSGKTESLSNMRKKPENKKPLPKYKQEMVSKKAGGTMASKKVGGSVISKKVDGSVTSKKVGVSAVTSMTSIVPKNILPAANKPLTKPTLPTKNNSSMRKSYPGFSSADRPKHTSSNRKSFMPGQRTPKSILKKEPWAPDTEKKSAQAFKCSDSNHVKFRSKATDQANLRSKLDSWLESKGKAPSIRHCRHHMCFDTEVSAQKRDVLVDRNLNNSSLSRQMKSKEPVKKKLFNDDRKSLLNTDKENTVQDMKVCCEHSADTVDNSVKLVTEEPGQAKAQQPLEDPSDVSSGSGSSFQNVK</sequence>
<protein>
    <recommendedName>
        <fullName evidence="3">Cytoskeleton-associated protein 2 C-terminal domain-containing protein</fullName>
    </recommendedName>
</protein>
<proteinExistence type="predicted"/>
<feature type="compositionally biased region" description="Basic and acidic residues" evidence="1">
    <location>
        <begin position="49"/>
        <end position="66"/>
    </location>
</feature>
<gene>
    <name evidence="2" type="primary">ORF123111</name>
</gene>
<dbReference type="AlphaFoldDB" id="A0A0B7ALP5"/>
<feature type="compositionally biased region" description="Basic and acidic residues" evidence="1">
    <location>
        <begin position="167"/>
        <end position="180"/>
    </location>
</feature>
<feature type="compositionally biased region" description="Polar residues" evidence="1">
    <location>
        <begin position="19"/>
        <end position="46"/>
    </location>
</feature>
<feature type="region of interest" description="Disordered" evidence="1">
    <location>
        <begin position="305"/>
        <end position="335"/>
    </location>
</feature>
<feature type="compositionally biased region" description="Polar residues" evidence="1">
    <location>
        <begin position="124"/>
        <end position="134"/>
    </location>
</feature>
<feature type="region of interest" description="Disordered" evidence="1">
    <location>
        <begin position="1"/>
        <end position="80"/>
    </location>
</feature>